<dbReference type="Proteomes" id="UP001151760">
    <property type="component" value="Unassembled WGS sequence"/>
</dbReference>
<gene>
    <name evidence="1" type="ORF">Tco_0975918</name>
</gene>
<keyword evidence="2" id="KW-1185">Reference proteome</keyword>
<comment type="caution">
    <text evidence="1">The sequence shown here is derived from an EMBL/GenBank/DDBJ whole genome shotgun (WGS) entry which is preliminary data.</text>
</comment>
<accession>A0ABQ5EFS9</accession>
<organism evidence="1 2">
    <name type="scientific">Tanacetum coccineum</name>
    <dbReference type="NCBI Taxonomy" id="301880"/>
    <lineage>
        <taxon>Eukaryota</taxon>
        <taxon>Viridiplantae</taxon>
        <taxon>Streptophyta</taxon>
        <taxon>Embryophyta</taxon>
        <taxon>Tracheophyta</taxon>
        <taxon>Spermatophyta</taxon>
        <taxon>Magnoliopsida</taxon>
        <taxon>eudicotyledons</taxon>
        <taxon>Gunneridae</taxon>
        <taxon>Pentapetalae</taxon>
        <taxon>asterids</taxon>
        <taxon>campanulids</taxon>
        <taxon>Asterales</taxon>
        <taxon>Asteraceae</taxon>
        <taxon>Asteroideae</taxon>
        <taxon>Anthemideae</taxon>
        <taxon>Anthemidinae</taxon>
        <taxon>Tanacetum</taxon>
    </lineage>
</organism>
<evidence type="ECO:0008006" key="3">
    <source>
        <dbReference type="Google" id="ProtNLM"/>
    </source>
</evidence>
<dbReference type="EMBL" id="BQNB010016264">
    <property type="protein sequence ID" value="GJT49761.1"/>
    <property type="molecule type" value="Genomic_DNA"/>
</dbReference>
<reference evidence="1" key="1">
    <citation type="journal article" date="2022" name="Int. J. Mol. Sci.">
        <title>Draft Genome of Tanacetum Coccineum: Genomic Comparison of Closely Related Tanacetum-Family Plants.</title>
        <authorList>
            <person name="Yamashiro T."/>
            <person name="Shiraishi A."/>
            <person name="Nakayama K."/>
            <person name="Satake H."/>
        </authorList>
    </citation>
    <scope>NUCLEOTIDE SEQUENCE</scope>
</reference>
<evidence type="ECO:0000313" key="2">
    <source>
        <dbReference type="Proteomes" id="UP001151760"/>
    </source>
</evidence>
<name>A0ABQ5EFS9_9ASTR</name>
<protein>
    <recommendedName>
        <fullName evidence="3">Reverse transcriptase domain-containing protein</fullName>
    </recommendedName>
</protein>
<sequence>MALKSSTSPSFGSKVIEQVAVRSGMDSKMAELLASAAIFIKMGVLQNGISAMVVENKNASRKGPSTSSTPLLHRCYPATDADKFSAAPEATSCGQLKMPTNPKGTLDPEKFLCVKRYWNQLIFLVAIVAPEEDRVTFTTGTLTNDALSWWNAYAQPIGIEQANRIT</sequence>
<proteinExistence type="predicted"/>
<reference evidence="1" key="2">
    <citation type="submission" date="2022-01" db="EMBL/GenBank/DDBJ databases">
        <authorList>
            <person name="Yamashiro T."/>
            <person name="Shiraishi A."/>
            <person name="Satake H."/>
            <person name="Nakayama K."/>
        </authorList>
    </citation>
    <scope>NUCLEOTIDE SEQUENCE</scope>
</reference>
<evidence type="ECO:0000313" key="1">
    <source>
        <dbReference type="EMBL" id="GJT49761.1"/>
    </source>
</evidence>